<feature type="compositionally biased region" description="Low complexity" evidence="1">
    <location>
        <begin position="234"/>
        <end position="244"/>
    </location>
</feature>
<name>A0A4Y9YV50_9AGAM</name>
<dbReference type="Proteomes" id="UP000298327">
    <property type="component" value="Unassembled WGS sequence"/>
</dbReference>
<protein>
    <submittedName>
        <fullName evidence="2">Uncharacterized protein</fullName>
    </submittedName>
</protein>
<proteinExistence type="predicted"/>
<gene>
    <name evidence="2" type="ORF">EVG20_g5009</name>
</gene>
<feature type="compositionally biased region" description="Basic and acidic residues" evidence="1">
    <location>
        <begin position="210"/>
        <end position="224"/>
    </location>
</feature>
<feature type="compositionally biased region" description="Polar residues" evidence="1">
    <location>
        <begin position="251"/>
        <end position="266"/>
    </location>
</feature>
<feature type="compositionally biased region" description="Basic and acidic residues" evidence="1">
    <location>
        <begin position="108"/>
        <end position="118"/>
    </location>
</feature>
<organism evidence="2 3">
    <name type="scientific">Dentipellis fragilis</name>
    <dbReference type="NCBI Taxonomy" id="205917"/>
    <lineage>
        <taxon>Eukaryota</taxon>
        <taxon>Fungi</taxon>
        <taxon>Dikarya</taxon>
        <taxon>Basidiomycota</taxon>
        <taxon>Agaricomycotina</taxon>
        <taxon>Agaricomycetes</taxon>
        <taxon>Russulales</taxon>
        <taxon>Hericiaceae</taxon>
        <taxon>Dentipellis</taxon>
    </lineage>
</organism>
<feature type="compositionally biased region" description="Low complexity" evidence="1">
    <location>
        <begin position="393"/>
        <end position="403"/>
    </location>
</feature>
<feature type="region of interest" description="Disordered" evidence="1">
    <location>
        <begin position="103"/>
        <end position="131"/>
    </location>
</feature>
<feature type="region of interest" description="Disordered" evidence="1">
    <location>
        <begin position="1"/>
        <end position="51"/>
    </location>
</feature>
<sequence length="411" mass="44498">MHSILSRFRTRAISQTTTDSSQSGPGPVTPTNLTTDPRVFPPSTPAKPFMSSIERKIYPDVNSLLEEYSAQPSPIDSTPNRRHSVDGIAVTPLRPRRPSLPVVQASPVREEEEVRTRSDTPSSVAQSVKAGGSRFLSRISSIGAPGEWSTFGRAKKADASIPTEFGEQPSAWRSRITRSKDRGGSTRSSTTQNRSRPSTGPTASKTPSRKSSDRHINIDDKENSETIPSPPSSQPQSDTYTPSSGVASGRPRSNTTPASHAQSFSSRFARISTPVARQLGFDSPRTFGNPSPHNRGRPDASPPPPLPPLDHPELAATLLPRSRSNVVNKPLDTALFPQSKTFPPRSGGADARQRSHSNREAADSLAHENRAIRPYRSMPRAQHIFHSSAPKASSRPSTGSHSSRSTRHGRA</sequence>
<comment type="caution">
    <text evidence="2">The sequence shown here is derived from an EMBL/GenBank/DDBJ whole genome shotgun (WGS) entry which is preliminary data.</text>
</comment>
<evidence type="ECO:0000313" key="3">
    <source>
        <dbReference type="Proteomes" id="UP000298327"/>
    </source>
</evidence>
<feature type="compositionally biased region" description="Low complexity" evidence="1">
    <location>
        <begin position="185"/>
        <end position="199"/>
    </location>
</feature>
<feature type="compositionally biased region" description="Pro residues" evidence="1">
    <location>
        <begin position="300"/>
        <end position="309"/>
    </location>
</feature>
<reference evidence="2 3" key="1">
    <citation type="submission" date="2019-02" db="EMBL/GenBank/DDBJ databases">
        <title>Genome sequencing of the rare red list fungi Dentipellis fragilis.</title>
        <authorList>
            <person name="Buettner E."/>
            <person name="Kellner H."/>
        </authorList>
    </citation>
    <scope>NUCLEOTIDE SEQUENCE [LARGE SCALE GENOMIC DNA]</scope>
    <source>
        <strain evidence="2 3">DSM 105465</strain>
    </source>
</reference>
<feature type="region of interest" description="Disordered" evidence="1">
    <location>
        <begin position="143"/>
        <end position="411"/>
    </location>
</feature>
<accession>A0A4Y9YV50</accession>
<dbReference type="EMBL" id="SEOQ01000279">
    <property type="protein sequence ID" value="TFY66092.1"/>
    <property type="molecule type" value="Genomic_DNA"/>
</dbReference>
<dbReference type="OrthoDB" id="3266087at2759"/>
<feature type="compositionally biased region" description="Basic and acidic residues" evidence="1">
    <location>
        <begin position="351"/>
        <end position="371"/>
    </location>
</feature>
<evidence type="ECO:0000313" key="2">
    <source>
        <dbReference type="EMBL" id="TFY66092.1"/>
    </source>
</evidence>
<dbReference type="AlphaFoldDB" id="A0A4Y9YV50"/>
<keyword evidence="3" id="KW-1185">Reference proteome</keyword>
<evidence type="ECO:0000256" key="1">
    <source>
        <dbReference type="SAM" id="MobiDB-lite"/>
    </source>
</evidence>
<feature type="compositionally biased region" description="Polar residues" evidence="1">
    <location>
        <begin position="12"/>
        <end position="35"/>
    </location>
</feature>